<dbReference type="GO" id="GO:0004089">
    <property type="term" value="F:carbonate dehydratase activity"/>
    <property type="evidence" value="ECO:0007669"/>
    <property type="project" value="UniProtKB-UniRule"/>
</dbReference>
<feature type="binding site" evidence="7">
    <location>
        <position position="142"/>
    </location>
    <ligand>
        <name>Zn(2+)</name>
        <dbReference type="ChEBI" id="CHEBI:29105"/>
    </ligand>
</feature>
<dbReference type="SMART" id="SM00947">
    <property type="entry name" value="Pro_CA"/>
    <property type="match status" value="1"/>
</dbReference>
<comment type="similarity">
    <text evidence="1 8">Belongs to the beta-class carbonic anhydrase family.</text>
</comment>
<evidence type="ECO:0000256" key="1">
    <source>
        <dbReference type="ARBA" id="ARBA00006217"/>
    </source>
</evidence>
<dbReference type="AlphaFoldDB" id="A0A8K0XK25"/>
<dbReference type="PANTHER" id="PTHR11002:SF76">
    <property type="entry name" value="CARBONIC ANHYDRASE"/>
    <property type="match status" value="1"/>
</dbReference>
<feature type="chain" id="PRO_5035456002" description="Carbonic anhydrase" evidence="9">
    <location>
        <begin position="25"/>
        <end position="253"/>
    </location>
</feature>
<evidence type="ECO:0000256" key="4">
    <source>
        <dbReference type="ARBA" id="ARBA00022833"/>
    </source>
</evidence>
<dbReference type="GO" id="GO:0034599">
    <property type="term" value="P:cellular response to oxidative stress"/>
    <property type="evidence" value="ECO:0007669"/>
    <property type="project" value="TreeGrafter"/>
</dbReference>
<feature type="binding site" evidence="7">
    <location>
        <position position="86"/>
    </location>
    <ligand>
        <name>Zn(2+)</name>
        <dbReference type="ChEBI" id="CHEBI:29105"/>
    </ligand>
</feature>
<name>A0A8K0XK25_9AGAR</name>
<evidence type="ECO:0000256" key="3">
    <source>
        <dbReference type="ARBA" id="ARBA00022723"/>
    </source>
</evidence>
<comment type="function">
    <text evidence="8">Reversible hydration of carbon dioxide.</text>
</comment>
<dbReference type="Proteomes" id="UP000813824">
    <property type="component" value="Unassembled WGS sequence"/>
</dbReference>
<keyword evidence="3 7" id="KW-0479">Metal-binding</keyword>
<sequence>MAFFGHLYLLLVLILSLGLSAVTAHRTPGRLARRQEGGGVVVPTDQVLGTLLAQNEVWAANIDATRAGFFNQSAQGQFPKVLWIGCSDSRVPESVIMDSLPGTIFVQRNIANQVPSEDTAVVATISYAVEHLEIDRIIVAGHTHCGGVTFCYENAMALPTPIPDPLPPMPDKSLDAWLNPLYRTAKKREDGLLQLTVENVRIQVENVAGIEAVKEAWSKGRDVRVVGWLHELETGRLMDLDLCRGLAGSCHQR</sequence>
<dbReference type="InterPro" id="IPR036874">
    <property type="entry name" value="Carbonic_anhydrase_sf"/>
</dbReference>
<evidence type="ECO:0000256" key="8">
    <source>
        <dbReference type="RuleBase" id="RU003956"/>
    </source>
</evidence>
<evidence type="ECO:0000256" key="6">
    <source>
        <dbReference type="ARBA" id="ARBA00048348"/>
    </source>
</evidence>
<organism evidence="10 11">
    <name type="scientific">Cristinia sonorae</name>
    <dbReference type="NCBI Taxonomy" id="1940300"/>
    <lineage>
        <taxon>Eukaryota</taxon>
        <taxon>Fungi</taxon>
        <taxon>Dikarya</taxon>
        <taxon>Basidiomycota</taxon>
        <taxon>Agaricomycotina</taxon>
        <taxon>Agaricomycetes</taxon>
        <taxon>Agaricomycetidae</taxon>
        <taxon>Agaricales</taxon>
        <taxon>Pleurotineae</taxon>
        <taxon>Stephanosporaceae</taxon>
        <taxon>Cristinia</taxon>
    </lineage>
</organism>
<dbReference type="InterPro" id="IPR001765">
    <property type="entry name" value="Carbonic_anhydrase"/>
</dbReference>
<keyword evidence="9" id="KW-0732">Signal</keyword>
<comment type="cofactor">
    <cofactor evidence="7">
        <name>Zn(2+)</name>
        <dbReference type="ChEBI" id="CHEBI:29105"/>
    </cofactor>
    <text evidence="7">Binds 1 zinc ion per subunit.</text>
</comment>
<feature type="signal peptide" evidence="9">
    <location>
        <begin position="1"/>
        <end position="24"/>
    </location>
</feature>
<keyword evidence="4 7" id="KW-0862">Zinc</keyword>
<evidence type="ECO:0000313" key="10">
    <source>
        <dbReference type="EMBL" id="KAH8078419.1"/>
    </source>
</evidence>
<reference evidence="10" key="1">
    <citation type="journal article" date="2021" name="New Phytol.">
        <title>Evolutionary innovations through gain and loss of genes in the ectomycorrhizal Boletales.</title>
        <authorList>
            <person name="Wu G."/>
            <person name="Miyauchi S."/>
            <person name="Morin E."/>
            <person name="Kuo A."/>
            <person name="Drula E."/>
            <person name="Varga T."/>
            <person name="Kohler A."/>
            <person name="Feng B."/>
            <person name="Cao Y."/>
            <person name="Lipzen A."/>
            <person name="Daum C."/>
            <person name="Hundley H."/>
            <person name="Pangilinan J."/>
            <person name="Johnson J."/>
            <person name="Barry K."/>
            <person name="LaButti K."/>
            <person name="Ng V."/>
            <person name="Ahrendt S."/>
            <person name="Min B."/>
            <person name="Choi I.G."/>
            <person name="Park H."/>
            <person name="Plett J.M."/>
            <person name="Magnuson J."/>
            <person name="Spatafora J.W."/>
            <person name="Nagy L.G."/>
            <person name="Henrissat B."/>
            <person name="Grigoriev I.V."/>
            <person name="Yang Z.L."/>
            <person name="Xu J."/>
            <person name="Martin F.M."/>
        </authorList>
    </citation>
    <scope>NUCLEOTIDE SEQUENCE</scope>
    <source>
        <strain evidence="10">KKN 215</strain>
    </source>
</reference>
<protein>
    <recommendedName>
        <fullName evidence="2 8">Carbonic anhydrase</fullName>
        <ecNumber evidence="2 8">4.2.1.1</ecNumber>
    </recommendedName>
    <alternativeName>
        <fullName evidence="8">Carbonate dehydratase</fullName>
    </alternativeName>
</protein>
<keyword evidence="5 8" id="KW-0456">Lyase</keyword>
<feature type="binding site" evidence="7">
    <location>
        <position position="88"/>
    </location>
    <ligand>
        <name>Zn(2+)</name>
        <dbReference type="ChEBI" id="CHEBI:29105"/>
    </ligand>
</feature>
<dbReference type="OrthoDB" id="10248475at2759"/>
<evidence type="ECO:0000313" key="11">
    <source>
        <dbReference type="Proteomes" id="UP000813824"/>
    </source>
</evidence>
<gene>
    <name evidence="10" type="ORF">BXZ70DRAFT_901949</name>
</gene>
<dbReference type="PANTHER" id="PTHR11002">
    <property type="entry name" value="CARBONIC ANHYDRASE"/>
    <property type="match status" value="1"/>
</dbReference>
<evidence type="ECO:0000256" key="5">
    <source>
        <dbReference type="ARBA" id="ARBA00023239"/>
    </source>
</evidence>
<dbReference type="EMBL" id="JAEVFJ010000059">
    <property type="protein sequence ID" value="KAH8078419.1"/>
    <property type="molecule type" value="Genomic_DNA"/>
</dbReference>
<comment type="caution">
    <text evidence="10">The sequence shown here is derived from an EMBL/GenBank/DDBJ whole genome shotgun (WGS) entry which is preliminary data.</text>
</comment>
<evidence type="ECO:0000256" key="9">
    <source>
        <dbReference type="SAM" id="SignalP"/>
    </source>
</evidence>
<keyword evidence="11" id="KW-1185">Reference proteome</keyword>
<dbReference type="EC" id="4.2.1.1" evidence="2 8"/>
<dbReference type="SUPFAM" id="SSF53056">
    <property type="entry name" value="beta-carbonic anhydrase, cab"/>
    <property type="match status" value="1"/>
</dbReference>
<comment type="catalytic activity">
    <reaction evidence="6 8">
        <text>hydrogencarbonate + H(+) = CO2 + H2O</text>
        <dbReference type="Rhea" id="RHEA:10748"/>
        <dbReference type="ChEBI" id="CHEBI:15377"/>
        <dbReference type="ChEBI" id="CHEBI:15378"/>
        <dbReference type="ChEBI" id="CHEBI:16526"/>
        <dbReference type="ChEBI" id="CHEBI:17544"/>
        <dbReference type="EC" id="4.2.1.1"/>
    </reaction>
</comment>
<evidence type="ECO:0000256" key="7">
    <source>
        <dbReference type="PIRSR" id="PIRSR601765-1"/>
    </source>
</evidence>
<proteinExistence type="inferred from homology"/>
<dbReference type="GO" id="GO:0008270">
    <property type="term" value="F:zinc ion binding"/>
    <property type="evidence" value="ECO:0007669"/>
    <property type="project" value="UniProtKB-UniRule"/>
</dbReference>
<accession>A0A8K0XK25</accession>
<dbReference type="Pfam" id="PF00484">
    <property type="entry name" value="Pro_CA"/>
    <property type="match status" value="1"/>
</dbReference>
<evidence type="ECO:0000256" key="2">
    <source>
        <dbReference type="ARBA" id="ARBA00012925"/>
    </source>
</evidence>
<feature type="binding site" evidence="7">
    <location>
        <position position="145"/>
    </location>
    <ligand>
        <name>Zn(2+)</name>
        <dbReference type="ChEBI" id="CHEBI:29105"/>
    </ligand>
</feature>
<dbReference type="GO" id="GO:0071244">
    <property type="term" value="P:cellular response to carbon dioxide"/>
    <property type="evidence" value="ECO:0007669"/>
    <property type="project" value="TreeGrafter"/>
</dbReference>
<dbReference type="Gene3D" id="3.40.1050.10">
    <property type="entry name" value="Carbonic anhydrase"/>
    <property type="match status" value="1"/>
</dbReference>